<organism evidence="2 3">
    <name type="scientific">Sphagnum jensenii</name>
    <dbReference type="NCBI Taxonomy" id="128206"/>
    <lineage>
        <taxon>Eukaryota</taxon>
        <taxon>Viridiplantae</taxon>
        <taxon>Streptophyta</taxon>
        <taxon>Embryophyta</taxon>
        <taxon>Bryophyta</taxon>
        <taxon>Sphagnophytina</taxon>
        <taxon>Sphagnopsida</taxon>
        <taxon>Sphagnales</taxon>
        <taxon>Sphagnaceae</taxon>
        <taxon>Sphagnum</taxon>
    </lineage>
</organism>
<evidence type="ECO:0000313" key="3">
    <source>
        <dbReference type="Proteomes" id="UP001497444"/>
    </source>
</evidence>
<gene>
    <name evidence="2" type="ORF">CSSPJE1EN1_LOCUS29110</name>
</gene>
<accession>A0ABP0VH11</accession>
<evidence type="ECO:0000256" key="1">
    <source>
        <dbReference type="SAM" id="Phobius"/>
    </source>
</evidence>
<keyword evidence="1" id="KW-0472">Membrane</keyword>
<keyword evidence="3" id="KW-1185">Reference proteome</keyword>
<feature type="transmembrane region" description="Helical" evidence="1">
    <location>
        <begin position="28"/>
        <end position="52"/>
    </location>
</feature>
<keyword evidence="1" id="KW-0812">Transmembrane</keyword>
<dbReference type="Proteomes" id="UP001497444">
    <property type="component" value="Unassembled WGS sequence"/>
</dbReference>
<protein>
    <submittedName>
        <fullName evidence="2">Uncharacterized protein</fullName>
    </submittedName>
</protein>
<dbReference type="EMBL" id="CAXAQS010000931">
    <property type="protein sequence ID" value="CAK9253732.1"/>
    <property type="molecule type" value="Genomic_DNA"/>
</dbReference>
<proteinExistence type="predicted"/>
<evidence type="ECO:0000313" key="2">
    <source>
        <dbReference type="EMBL" id="CAK9253732.1"/>
    </source>
</evidence>
<keyword evidence="1" id="KW-1133">Transmembrane helix</keyword>
<comment type="caution">
    <text evidence="2">The sequence shown here is derived from an EMBL/GenBank/DDBJ whole genome shotgun (WGS) entry which is preliminary data.</text>
</comment>
<feature type="transmembrane region" description="Helical" evidence="1">
    <location>
        <begin position="64"/>
        <end position="85"/>
    </location>
</feature>
<name>A0ABP0VH11_9BRYO</name>
<sequence length="101" mass="10484">MCLMVLLAPVYASSVGIPSSANVIKGSFFLSSSFFFRSSFSFLMASLSSFLLFFSSVLGQRAPVVALSSLFLFFSAALASAAFLASSSLCASPAIKPACNA</sequence>
<reference evidence="2" key="1">
    <citation type="submission" date="2024-02" db="EMBL/GenBank/DDBJ databases">
        <authorList>
            <consortium name="ELIXIR-Norway"/>
            <consortium name="Elixir Norway"/>
        </authorList>
    </citation>
    <scope>NUCLEOTIDE SEQUENCE</scope>
</reference>